<feature type="compositionally biased region" description="Acidic residues" evidence="1">
    <location>
        <begin position="306"/>
        <end position="320"/>
    </location>
</feature>
<feature type="region of interest" description="Disordered" evidence="1">
    <location>
        <begin position="841"/>
        <end position="869"/>
    </location>
</feature>
<feature type="compositionally biased region" description="Low complexity" evidence="1">
    <location>
        <begin position="346"/>
        <end position="368"/>
    </location>
</feature>
<evidence type="ECO:0000313" key="2">
    <source>
        <dbReference type="EMBL" id="SAM84985.1"/>
    </source>
</evidence>
<proteinExistence type="predicted"/>
<protein>
    <submittedName>
        <fullName evidence="2">Uncharacterized protein</fullName>
    </submittedName>
</protein>
<feature type="compositionally biased region" description="Polar residues" evidence="1">
    <location>
        <begin position="551"/>
        <end position="564"/>
    </location>
</feature>
<feature type="region of interest" description="Disordered" evidence="1">
    <location>
        <begin position="220"/>
        <end position="279"/>
    </location>
</feature>
<dbReference type="EMBL" id="LT558132">
    <property type="protein sequence ID" value="SAM84985.1"/>
    <property type="molecule type" value="Genomic_DNA"/>
</dbReference>
<feature type="compositionally biased region" description="Polar residues" evidence="1">
    <location>
        <begin position="455"/>
        <end position="479"/>
    </location>
</feature>
<reference evidence="3" key="1">
    <citation type="submission" date="2016-04" db="EMBL/GenBank/DDBJ databases">
        <authorList>
            <person name="Guldener U."/>
            <person name="Guldener U."/>
        </authorList>
    </citation>
    <scope>NUCLEOTIDE SEQUENCE [LARGE SCALE GENOMIC DNA]</scope>
    <source>
        <strain evidence="3">UB2112</strain>
    </source>
</reference>
<feature type="compositionally biased region" description="Polar residues" evidence="1">
    <location>
        <begin position="1"/>
        <end position="13"/>
    </location>
</feature>
<feature type="compositionally biased region" description="Polar residues" evidence="1">
    <location>
        <begin position="841"/>
        <end position="850"/>
    </location>
</feature>
<feature type="compositionally biased region" description="Polar residues" evidence="1">
    <location>
        <begin position="243"/>
        <end position="259"/>
    </location>
</feature>
<feature type="compositionally biased region" description="Basic and acidic residues" evidence="1">
    <location>
        <begin position="851"/>
        <end position="863"/>
    </location>
</feature>
<feature type="region of interest" description="Disordered" evidence="1">
    <location>
        <begin position="296"/>
        <end position="479"/>
    </location>
</feature>
<feature type="compositionally biased region" description="Low complexity" evidence="1">
    <location>
        <begin position="777"/>
        <end position="810"/>
    </location>
</feature>
<dbReference type="Proteomes" id="UP000179920">
    <property type="component" value="Chromosome XVI"/>
</dbReference>
<dbReference type="OrthoDB" id="2553711at2759"/>
<dbReference type="AlphaFoldDB" id="A0A1K0GAK4"/>
<name>A0A1K0GAK4_9BASI</name>
<gene>
    <name evidence="2" type="ORF">UBRO_07548</name>
</gene>
<feature type="region of interest" description="Disordered" evidence="1">
    <location>
        <begin position="1"/>
        <end position="29"/>
    </location>
</feature>
<feature type="compositionally biased region" description="Polar residues" evidence="1">
    <location>
        <begin position="95"/>
        <end position="114"/>
    </location>
</feature>
<sequence>MSARSNDTPLSSSPKRKAAAQTQPKIGSGFSGLCSPKFSFRAALVQHKASKLAFKSAAPLAGETSVDIQPISSSVSQDSKLARPIIRTAASSIPSLSNSARNRTNSTALDSSTLPRRRNASTSPEERRAASSLGKRPVEEMVSMASVSDFGALLPKTQGGASKGATAMAGVNRSKLPGPPSARTAWNCGLGGLVKMAASPSISKVASKVARSDAVGEVHASISPNTSSNSSRRGASPAETRIASRNRTISGASTRSVATVQRPKIATLPKPKARQVPVKTLLDERPQGLLLSGMSDAEQDFGSQGDQEDEQEEEENEGEALDVSRIRTKPLVAAEEASKTLPPPTATTAASGSRIPSVGSSSASARVGMRPHRRSSSNSVTLAQAGEKENLSHNPANSVGVGSKRHSMGPGFNAQSRPRSSLPLAITEPSSHPPKASQVAIAEDPAATPPPASPTKTCLSTLRSRSQQHASGTDNQTAKQGLGIKSSIISANPIHPSILALQSTKVAAHQPISTPEALIKAKKRWSAVLLSSAGSTSSLASARGVGGSPSEIVSSLGRPQSASTRLGALQKKAAQSTPRKPQPPTAAAAAGMVSSGSRSPIKSSLLLFPCTEKEAVSPLEKHLPTATAAAGEVSASEIDANLLASLKVVAGKANLDVHDLLHQKPAPGVRARREASQDLDPTFGDVSVDLMALDLADSSPVSDTSMLLSPAAQVEYLDTPPSALARTNATQLQAEQEREQDTSCASPSLRVAAASTSLRRTEVAETPIRRGGGVGVAGYRNVPSIPSTPTQTTTTTTTSTSTSPCKCPPSAAMSAKTRMRLKKALRESLGIEAHFATLNFNPSSSGSNAQGEEKIQERKKEMQGDGGDGIGKSLSTMLLTDDDKYLDELVSAVARIGLDDLAADQHTTSPLAPATPTEHETDMHPNNSDAAEEKDASELQTHLSSALAELDCLRSALALSQSNTTTLETQIAHSKTAVQKSTRTQQILQSDLRALQTQIAAVERDKAKSSWTRARTEALSELEDVKVQADAILVLGSQIELWEALVRASM</sequence>
<evidence type="ECO:0000313" key="3">
    <source>
        <dbReference type="Proteomes" id="UP000179920"/>
    </source>
</evidence>
<feature type="compositionally biased region" description="Low complexity" evidence="1">
    <location>
        <begin position="221"/>
        <end position="231"/>
    </location>
</feature>
<feature type="region of interest" description="Disordered" evidence="1">
    <location>
        <begin position="904"/>
        <end position="940"/>
    </location>
</feature>
<evidence type="ECO:0000256" key="1">
    <source>
        <dbReference type="SAM" id="MobiDB-lite"/>
    </source>
</evidence>
<accession>A0A1K0GAK4</accession>
<feature type="region of interest" description="Disordered" evidence="1">
    <location>
        <begin position="95"/>
        <end position="137"/>
    </location>
</feature>
<organism evidence="2 3">
    <name type="scientific">Ustilago bromivora</name>
    <dbReference type="NCBI Taxonomy" id="307758"/>
    <lineage>
        <taxon>Eukaryota</taxon>
        <taxon>Fungi</taxon>
        <taxon>Dikarya</taxon>
        <taxon>Basidiomycota</taxon>
        <taxon>Ustilaginomycotina</taxon>
        <taxon>Ustilaginomycetes</taxon>
        <taxon>Ustilaginales</taxon>
        <taxon>Ustilaginaceae</taxon>
        <taxon>Ustilago</taxon>
    </lineage>
</organism>
<feature type="region of interest" description="Disordered" evidence="1">
    <location>
        <begin position="769"/>
        <end position="812"/>
    </location>
</feature>
<feature type="region of interest" description="Disordered" evidence="1">
    <location>
        <begin position="538"/>
        <end position="597"/>
    </location>
</feature>
<feature type="region of interest" description="Disordered" evidence="1">
    <location>
        <begin position="158"/>
        <end position="180"/>
    </location>
</feature>